<dbReference type="KEGG" id="vg:80560623"/>
<gene>
    <name evidence="2" type="primary">70</name>
</gene>
<name>A0AAF0GLP3_9CAUD</name>
<dbReference type="Pfam" id="PF24043">
    <property type="entry name" value="DUF7352"/>
    <property type="match status" value="1"/>
</dbReference>
<organism evidence="2 3">
    <name type="scientific">Gordonia phage Commandaria</name>
    <dbReference type="NCBI Taxonomy" id="3038364"/>
    <lineage>
        <taxon>Viruses</taxon>
        <taxon>Duplodnaviria</taxon>
        <taxon>Heunggongvirae</taxon>
        <taxon>Uroviricota</taxon>
        <taxon>Caudoviricetes</taxon>
        <taxon>Zierdtviridae</taxon>
        <taxon>Emilbogenvirinae</taxon>
        <taxon>Commandariavirus</taxon>
        <taxon>Commandariavirus commandaria</taxon>
    </lineage>
</organism>
<evidence type="ECO:0000313" key="3">
    <source>
        <dbReference type="Proteomes" id="UP001243276"/>
    </source>
</evidence>
<dbReference type="Proteomes" id="UP001243276">
    <property type="component" value="Segment"/>
</dbReference>
<reference evidence="2" key="1">
    <citation type="submission" date="2023-03" db="EMBL/GenBank/DDBJ databases">
        <authorList>
            <person name="Adamson A.J."/>
            <person name="Baker B.A."/>
            <person name="Galadyk N."/>
            <person name="Joshi D.H."/>
            <person name="Kistler H.E."/>
            <person name="Roberts S.M."/>
            <person name="Saint K.A."/>
            <person name="Sunnen C.N."/>
            <person name="Garlena R.A."/>
            <person name="Russell D.A."/>
            <person name="Pope W.H."/>
            <person name="Jacobs-Sera D."/>
            <person name="Hatfull G.F."/>
        </authorList>
    </citation>
    <scope>NUCLEOTIDE SEQUENCE</scope>
</reference>
<protein>
    <recommendedName>
        <fullName evidence="1">DUF7352 domain-containing protein</fullName>
    </recommendedName>
</protein>
<accession>A0AAF0GLP3</accession>
<sequence length="108" mass="12130">MSEQTIWKYTVPVDDHQTIKVDNAVVVDVLHAEARNYDDHGNEGHFIDIWVVVKPGKGSVYFLPIEIRGTGHPLRPERLAGTPKEAHIATCIDGIFVWHVFRGTTVSL</sequence>
<feature type="domain" description="DUF7352" evidence="1">
    <location>
        <begin position="4"/>
        <end position="103"/>
    </location>
</feature>
<dbReference type="GeneID" id="80560623"/>
<keyword evidence="3" id="KW-1185">Reference proteome</keyword>
<proteinExistence type="predicted"/>
<dbReference type="InterPro" id="IPR055776">
    <property type="entry name" value="DUF7352"/>
</dbReference>
<dbReference type="EMBL" id="OQ709208">
    <property type="protein sequence ID" value="WGH20853.1"/>
    <property type="molecule type" value="Genomic_DNA"/>
</dbReference>
<dbReference type="RefSeq" id="YP_010842860.1">
    <property type="nucleotide sequence ID" value="NC_079146.1"/>
</dbReference>
<evidence type="ECO:0000313" key="2">
    <source>
        <dbReference type="EMBL" id="WGH20853.1"/>
    </source>
</evidence>
<evidence type="ECO:0000259" key="1">
    <source>
        <dbReference type="Pfam" id="PF24043"/>
    </source>
</evidence>